<accession>A0ABW0N995</accession>
<comment type="cofactor">
    <cofactor evidence="7">
        <name>Zn(2+)</name>
        <dbReference type="ChEBI" id="CHEBI:29105"/>
    </cofactor>
    <text evidence="7">Binds 1 zinc ion.</text>
</comment>
<evidence type="ECO:0000256" key="3">
    <source>
        <dbReference type="ARBA" id="ARBA00022723"/>
    </source>
</evidence>
<dbReference type="SUPFAM" id="SSF55486">
    <property type="entry name" value="Metalloproteases ('zincins'), catalytic domain"/>
    <property type="match status" value="1"/>
</dbReference>
<dbReference type="InterPro" id="IPR045090">
    <property type="entry name" value="Pept_M3A_M3B"/>
</dbReference>
<evidence type="ECO:0000256" key="6">
    <source>
        <dbReference type="ARBA" id="ARBA00023049"/>
    </source>
</evidence>
<dbReference type="PANTHER" id="PTHR11804">
    <property type="entry name" value="PROTEASE M3 THIMET OLIGOPEPTIDASE-RELATED"/>
    <property type="match status" value="1"/>
</dbReference>
<dbReference type="Pfam" id="PF01432">
    <property type="entry name" value="Peptidase_M3"/>
    <property type="match status" value="1"/>
</dbReference>
<evidence type="ECO:0000313" key="10">
    <source>
        <dbReference type="EMBL" id="MFC5497129.1"/>
    </source>
</evidence>
<gene>
    <name evidence="10" type="ORF">ACFPOE_06260</name>
</gene>
<dbReference type="Gene3D" id="1.10.1370.10">
    <property type="entry name" value="Neurolysin, domain 3"/>
    <property type="match status" value="1"/>
</dbReference>
<keyword evidence="5 7" id="KW-0862">Zinc</keyword>
<comment type="caution">
    <text evidence="10">The sequence shown here is derived from an EMBL/GenBank/DDBJ whole genome shotgun (WGS) entry which is preliminary data.</text>
</comment>
<proteinExistence type="inferred from homology"/>
<name>A0ABW0N995_9BURK</name>
<keyword evidence="2 7" id="KW-0645">Protease</keyword>
<dbReference type="InterPro" id="IPR024079">
    <property type="entry name" value="MetalloPept_cat_dom_sf"/>
</dbReference>
<evidence type="ECO:0000259" key="9">
    <source>
        <dbReference type="Pfam" id="PF01432"/>
    </source>
</evidence>
<keyword evidence="6 7" id="KW-0482">Metalloprotease</keyword>
<feature type="signal peptide" evidence="8">
    <location>
        <begin position="1"/>
        <end position="19"/>
    </location>
</feature>
<dbReference type="Gene3D" id="3.40.390.10">
    <property type="entry name" value="Collagenase (Catalytic Domain)"/>
    <property type="match status" value="1"/>
</dbReference>
<evidence type="ECO:0000256" key="2">
    <source>
        <dbReference type="ARBA" id="ARBA00022670"/>
    </source>
</evidence>
<keyword evidence="8" id="KW-0732">Signal</keyword>
<dbReference type="RefSeq" id="WP_376849155.1">
    <property type="nucleotide sequence ID" value="NZ_JBHSMF010000005.1"/>
</dbReference>
<evidence type="ECO:0000256" key="1">
    <source>
        <dbReference type="ARBA" id="ARBA00006040"/>
    </source>
</evidence>
<dbReference type="GO" id="GO:0016787">
    <property type="term" value="F:hydrolase activity"/>
    <property type="evidence" value="ECO:0007669"/>
    <property type="project" value="UniProtKB-KW"/>
</dbReference>
<dbReference type="EC" id="3.4.24.-" evidence="10"/>
<dbReference type="CDD" id="cd06455">
    <property type="entry name" value="M3A_TOP"/>
    <property type="match status" value="1"/>
</dbReference>
<dbReference type="Proteomes" id="UP001596037">
    <property type="component" value="Unassembled WGS sequence"/>
</dbReference>
<evidence type="ECO:0000256" key="5">
    <source>
        <dbReference type="ARBA" id="ARBA00022833"/>
    </source>
</evidence>
<comment type="similarity">
    <text evidence="1 7">Belongs to the peptidase M3 family.</text>
</comment>
<dbReference type="InterPro" id="IPR001567">
    <property type="entry name" value="Pept_M3A_M3B_dom"/>
</dbReference>
<protein>
    <submittedName>
        <fullName evidence="10">M3 family metallopeptidase</fullName>
        <ecNumber evidence="10">3.4.24.-</ecNumber>
    </submittedName>
</protein>
<evidence type="ECO:0000256" key="4">
    <source>
        <dbReference type="ARBA" id="ARBA00022801"/>
    </source>
</evidence>
<dbReference type="Gene3D" id="1.10.1370.40">
    <property type="match status" value="1"/>
</dbReference>
<evidence type="ECO:0000256" key="8">
    <source>
        <dbReference type="SAM" id="SignalP"/>
    </source>
</evidence>
<keyword evidence="4 7" id="KW-0378">Hydrolase</keyword>
<evidence type="ECO:0000256" key="7">
    <source>
        <dbReference type="RuleBase" id="RU003435"/>
    </source>
</evidence>
<feature type="chain" id="PRO_5046164041" evidence="8">
    <location>
        <begin position="20"/>
        <end position="667"/>
    </location>
</feature>
<feature type="domain" description="Peptidase M3A/M3B catalytic" evidence="9">
    <location>
        <begin position="225"/>
        <end position="662"/>
    </location>
</feature>
<organism evidence="10 11">
    <name type="scientific">Caenimonas terrae</name>
    <dbReference type="NCBI Taxonomy" id="696074"/>
    <lineage>
        <taxon>Bacteria</taxon>
        <taxon>Pseudomonadati</taxon>
        <taxon>Pseudomonadota</taxon>
        <taxon>Betaproteobacteria</taxon>
        <taxon>Burkholderiales</taxon>
        <taxon>Comamonadaceae</taxon>
        <taxon>Caenimonas</taxon>
    </lineage>
</organism>
<dbReference type="EMBL" id="JBHSMF010000005">
    <property type="protein sequence ID" value="MFC5497129.1"/>
    <property type="molecule type" value="Genomic_DNA"/>
</dbReference>
<keyword evidence="3 7" id="KW-0479">Metal-binding</keyword>
<dbReference type="InterPro" id="IPR024077">
    <property type="entry name" value="Neurolysin/TOP_dom2"/>
</dbReference>
<reference evidence="11" key="1">
    <citation type="journal article" date="2019" name="Int. J. Syst. Evol. Microbiol.">
        <title>The Global Catalogue of Microorganisms (GCM) 10K type strain sequencing project: providing services to taxonomists for standard genome sequencing and annotation.</title>
        <authorList>
            <consortium name="The Broad Institute Genomics Platform"/>
            <consortium name="The Broad Institute Genome Sequencing Center for Infectious Disease"/>
            <person name="Wu L."/>
            <person name="Ma J."/>
        </authorList>
    </citation>
    <scope>NUCLEOTIDE SEQUENCE [LARGE SCALE GENOMIC DNA]</scope>
    <source>
        <strain evidence="11">CCUG 57401</strain>
    </source>
</reference>
<evidence type="ECO:0000313" key="11">
    <source>
        <dbReference type="Proteomes" id="UP001596037"/>
    </source>
</evidence>
<sequence>MKFLLVPAAASLACLMAAAAPMAPGASAALTVSPGEFLEACHSDMAKARAGMERFKAAQGAPAAQTLDFYDNAQWTLGAVDARAGLAHETHPDPAVRAAAETCDQEASALATDFSLDRGIYDALAKIDRNALDPAGRYYVERTLLHFRLAGVDKDEPTRTRLKQIDADLVKLSQEFGKNIREGVLSMEVAPADLQGLPEDFIKGHPPNAAGKIVLKTDNTDYVPFMAYAKSAAVREQFWKLYRLRAHPKNLAVLDQMLARRNENALLLGFANWADYVTADKMIGDGKKAADFIEGIAAAAAARAGHDYADLLARKKQDDPAATEVKPWDASYLNDRIKAEQYGVNASEVRPYFQYENVKNAVLATTGKLFGLRYQRVPDAKVWHPDVETYDVYDGPRLLGRIYLDMHPRDDKYKHYANFGVLRGKEGVALPEGALICNFAKPTASDPGLLEYSDVITFFHEFGHLLHGVLGGHQRWAGISGITTERDFVEAPSQMLEEWARDPKTLQSFAIHYQTKQPISLALAGKLRAADDYGRGLFTRQQMYYAATSLDFHNRDPKGLDTTALSAQLQERYTPFKYVPGTYFQESFGHLDGYSAVYYTYMWSLVIAKDMFSAFAAQGDIMKPEVAARYRRLVLEPGGSKPAAQLVQDFLGRPYSFKPFEAWLNGD</sequence>
<keyword evidence="11" id="KW-1185">Reference proteome</keyword>
<dbReference type="PANTHER" id="PTHR11804:SF84">
    <property type="entry name" value="SACCHAROLYSIN"/>
    <property type="match status" value="1"/>
</dbReference>